<dbReference type="EMBL" id="JABTTQ020002238">
    <property type="protein sequence ID" value="KAK6125340.1"/>
    <property type="molecule type" value="Genomic_DNA"/>
</dbReference>
<evidence type="ECO:0000313" key="2">
    <source>
        <dbReference type="Proteomes" id="UP001318860"/>
    </source>
</evidence>
<dbReference type="Proteomes" id="UP001318860">
    <property type="component" value="Unassembled WGS sequence"/>
</dbReference>
<keyword evidence="2" id="KW-1185">Reference proteome</keyword>
<sequence>MEGNSSTDQTQPCSNNTHVSTAIPLGFSSSFNYPGIYYGENVGLYSNLTVMPLKSDGSLCLMEAINRSQPQGVVTSTTPKLEDFFGGAAMGTHHYDRGEMGLSLDSMYYHQNPENQSNHGQDHFLTQEYPHYSAFRGQDIYQGGSQEDSKEPNLQQHPTLADEMKNWLPKRCRFGAEGWGLHGGQRGGIWDVGFDGLW</sequence>
<proteinExistence type="predicted"/>
<name>A0ABR0UTS0_REHGL</name>
<reference evidence="1 2" key="1">
    <citation type="journal article" date="2021" name="Comput. Struct. Biotechnol. J.">
        <title>De novo genome assembly of the potent medicinal plant Rehmannia glutinosa using nanopore technology.</title>
        <authorList>
            <person name="Ma L."/>
            <person name="Dong C."/>
            <person name="Song C."/>
            <person name="Wang X."/>
            <person name="Zheng X."/>
            <person name="Niu Y."/>
            <person name="Chen S."/>
            <person name="Feng W."/>
        </authorList>
    </citation>
    <scope>NUCLEOTIDE SEQUENCE [LARGE SCALE GENOMIC DNA]</scope>
    <source>
        <strain evidence="1">DH-2019</strain>
    </source>
</reference>
<protein>
    <submittedName>
        <fullName evidence="1">Uncharacterized protein</fullName>
    </submittedName>
</protein>
<evidence type="ECO:0000313" key="1">
    <source>
        <dbReference type="EMBL" id="KAK6125340.1"/>
    </source>
</evidence>
<gene>
    <name evidence="1" type="ORF">DH2020_040909</name>
</gene>
<organism evidence="1 2">
    <name type="scientific">Rehmannia glutinosa</name>
    <name type="common">Chinese foxglove</name>
    <dbReference type="NCBI Taxonomy" id="99300"/>
    <lineage>
        <taxon>Eukaryota</taxon>
        <taxon>Viridiplantae</taxon>
        <taxon>Streptophyta</taxon>
        <taxon>Embryophyta</taxon>
        <taxon>Tracheophyta</taxon>
        <taxon>Spermatophyta</taxon>
        <taxon>Magnoliopsida</taxon>
        <taxon>eudicotyledons</taxon>
        <taxon>Gunneridae</taxon>
        <taxon>Pentapetalae</taxon>
        <taxon>asterids</taxon>
        <taxon>lamiids</taxon>
        <taxon>Lamiales</taxon>
        <taxon>Orobanchaceae</taxon>
        <taxon>Rehmannieae</taxon>
        <taxon>Rehmannia</taxon>
    </lineage>
</organism>
<accession>A0ABR0UTS0</accession>
<comment type="caution">
    <text evidence="1">The sequence shown here is derived from an EMBL/GenBank/DDBJ whole genome shotgun (WGS) entry which is preliminary data.</text>
</comment>